<dbReference type="AlphaFoldDB" id="A0AAV1WKI6"/>
<keyword evidence="1" id="KW-0472">Membrane</keyword>
<keyword evidence="3" id="KW-1185">Reference proteome</keyword>
<evidence type="ECO:0000313" key="3">
    <source>
        <dbReference type="Proteomes" id="UP001497480"/>
    </source>
</evidence>
<protein>
    <recommendedName>
        <fullName evidence="4">Transmembrane protein</fullName>
    </recommendedName>
</protein>
<accession>A0AAV1WKI6</accession>
<dbReference type="EMBL" id="CAXHTB010000007">
    <property type="protein sequence ID" value="CAL0309592.1"/>
    <property type="molecule type" value="Genomic_DNA"/>
</dbReference>
<feature type="transmembrane region" description="Helical" evidence="1">
    <location>
        <begin position="73"/>
        <end position="93"/>
    </location>
</feature>
<reference evidence="2 3" key="1">
    <citation type="submission" date="2024-03" db="EMBL/GenBank/DDBJ databases">
        <authorList>
            <person name="Martinez-Hernandez J."/>
        </authorList>
    </citation>
    <scope>NUCLEOTIDE SEQUENCE [LARGE SCALE GENOMIC DNA]</scope>
</reference>
<proteinExistence type="predicted"/>
<gene>
    <name evidence="2" type="ORF">LLUT_LOCUS10652</name>
</gene>
<comment type="caution">
    <text evidence="2">The sequence shown here is derived from an EMBL/GenBank/DDBJ whole genome shotgun (WGS) entry which is preliminary data.</text>
</comment>
<name>A0AAV1WKI6_LUPLU</name>
<keyword evidence="1" id="KW-1133">Transmembrane helix</keyword>
<evidence type="ECO:0000313" key="2">
    <source>
        <dbReference type="EMBL" id="CAL0309592.1"/>
    </source>
</evidence>
<evidence type="ECO:0000256" key="1">
    <source>
        <dbReference type="SAM" id="Phobius"/>
    </source>
</evidence>
<dbReference type="Proteomes" id="UP001497480">
    <property type="component" value="Unassembled WGS sequence"/>
</dbReference>
<keyword evidence="1" id="KW-0812">Transmembrane</keyword>
<sequence>MEKNLAPKFHSLLPEATSSPSIPFSFTSHTLQLPCASSSSTFRTISFSQHGDEASTVISFSFSSTCFRTISCFFRLITNAGFHFVLCFVLFFLPKTRSMVTCKFQFPNSTQFDTLSLLCFSFMQEHRKKRREHENLILVPFLHIY</sequence>
<organism evidence="2 3">
    <name type="scientific">Lupinus luteus</name>
    <name type="common">European yellow lupine</name>
    <dbReference type="NCBI Taxonomy" id="3873"/>
    <lineage>
        <taxon>Eukaryota</taxon>
        <taxon>Viridiplantae</taxon>
        <taxon>Streptophyta</taxon>
        <taxon>Embryophyta</taxon>
        <taxon>Tracheophyta</taxon>
        <taxon>Spermatophyta</taxon>
        <taxon>Magnoliopsida</taxon>
        <taxon>eudicotyledons</taxon>
        <taxon>Gunneridae</taxon>
        <taxon>Pentapetalae</taxon>
        <taxon>rosids</taxon>
        <taxon>fabids</taxon>
        <taxon>Fabales</taxon>
        <taxon>Fabaceae</taxon>
        <taxon>Papilionoideae</taxon>
        <taxon>50 kb inversion clade</taxon>
        <taxon>genistoids sensu lato</taxon>
        <taxon>core genistoids</taxon>
        <taxon>Genisteae</taxon>
        <taxon>Lupinus</taxon>
    </lineage>
</organism>
<evidence type="ECO:0008006" key="4">
    <source>
        <dbReference type="Google" id="ProtNLM"/>
    </source>
</evidence>